<dbReference type="AlphaFoldDB" id="A0A7W8G0P9"/>
<proteinExistence type="predicted"/>
<keyword evidence="2" id="KW-1185">Reference proteome</keyword>
<accession>A0A7W8G0P9</accession>
<dbReference type="Proteomes" id="UP000521199">
    <property type="component" value="Unassembled WGS sequence"/>
</dbReference>
<comment type="caution">
    <text evidence="1">The sequence shown here is derived from an EMBL/GenBank/DDBJ whole genome shotgun (WGS) entry which is preliminary data.</text>
</comment>
<evidence type="ECO:0000313" key="1">
    <source>
        <dbReference type="EMBL" id="MBB5209406.1"/>
    </source>
</evidence>
<dbReference type="EMBL" id="JACHHP010000006">
    <property type="protein sequence ID" value="MBB5209406.1"/>
    <property type="molecule type" value="Genomic_DNA"/>
</dbReference>
<reference evidence="1 2" key="1">
    <citation type="submission" date="2020-08" db="EMBL/GenBank/DDBJ databases">
        <title>Genomic Encyclopedia of Type Strains, Phase IV (KMG-IV): sequencing the most valuable type-strain genomes for metagenomic binning, comparative biology and taxonomic classification.</title>
        <authorList>
            <person name="Goeker M."/>
        </authorList>
    </citation>
    <scope>NUCLEOTIDE SEQUENCE [LARGE SCALE GENOMIC DNA]</scope>
    <source>
        <strain evidence="1 2">DSM 24163</strain>
    </source>
</reference>
<sequence length="142" mass="15039">MPHRLAPQCTACGTAAVPCFVDVDRDALDLALALADAQRARALRPWQCGGCGGSDPDLFRSMPAVEWLAATRHALAIHDATRARAHAARERFRARNVRLARDAEEQARARAANAAANASRVAVDAALARARAARGAPPRNGA</sequence>
<protein>
    <submittedName>
        <fullName evidence="1">Na+-translocating ferredoxin:NAD+ oxidoreductase RnfC subunit</fullName>
    </submittedName>
</protein>
<dbReference type="RefSeq" id="WP_183961948.1">
    <property type="nucleotide sequence ID" value="NZ_JACHHP010000006.1"/>
</dbReference>
<gene>
    <name evidence="1" type="ORF">HNQ52_002975</name>
</gene>
<evidence type="ECO:0000313" key="2">
    <source>
        <dbReference type="Proteomes" id="UP000521199"/>
    </source>
</evidence>
<organism evidence="1 2">
    <name type="scientific">Chiayiivirga flava</name>
    <dbReference type="NCBI Taxonomy" id="659595"/>
    <lineage>
        <taxon>Bacteria</taxon>
        <taxon>Pseudomonadati</taxon>
        <taxon>Pseudomonadota</taxon>
        <taxon>Gammaproteobacteria</taxon>
        <taxon>Lysobacterales</taxon>
        <taxon>Lysobacteraceae</taxon>
        <taxon>Chiayiivirga</taxon>
    </lineage>
</organism>
<name>A0A7W8G0P9_9GAMM</name>